<organism evidence="19 20">
    <name type="scientific">[Candida] anglica</name>
    <dbReference type="NCBI Taxonomy" id="148631"/>
    <lineage>
        <taxon>Eukaryota</taxon>
        <taxon>Fungi</taxon>
        <taxon>Dikarya</taxon>
        <taxon>Ascomycota</taxon>
        <taxon>Saccharomycotina</taxon>
        <taxon>Pichiomycetes</taxon>
        <taxon>Debaryomycetaceae</taxon>
        <taxon>Kurtzmaniella</taxon>
    </lineage>
</organism>
<evidence type="ECO:0000256" key="8">
    <source>
        <dbReference type="ARBA" id="ARBA00022989"/>
    </source>
</evidence>
<dbReference type="InterPro" id="IPR013130">
    <property type="entry name" value="Fe3_Rdtase_TM_dom"/>
</dbReference>
<dbReference type="InterPro" id="IPR013112">
    <property type="entry name" value="FAD-bd_8"/>
</dbReference>
<keyword evidence="5" id="KW-0274">FAD</keyword>
<protein>
    <recommendedName>
        <fullName evidence="14">Probable metalloreductase AIM14</fullName>
    </recommendedName>
</protein>
<keyword evidence="7" id="KW-0249">Electron transport</keyword>
<evidence type="ECO:0000256" key="1">
    <source>
        <dbReference type="ARBA" id="ARBA00004141"/>
    </source>
</evidence>
<evidence type="ECO:0000313" key="20">
    <source>
        <dbReference type="Proteomes" id="UP001497600"/>
    </source>
</evidence>
<keyword evidence="4 15" id="KW-0812">Transmembrane</keyword>
<keyword evidence="11 15" id="KW-0472">Membrane</keyword>
<proteinExistence type="inferred from homology"/>
<evidence type="ECO:0000256" key="5">
    <source>
        <dbReference type="ARBA" id="ARBA00022827"/>
    </source>
</evidence>
<evidence type="ECO:0000256" key="14">
    <source>
        <dbReference type="ARBA" id="ARBA00039704"/>
    </source>
</evidence>
<gene>
    <name evidence="19" type="primary">AIM14</name>
    <name evidence="19" type="ORF">CAAN4_H09142</name>
</gene>
<feature type="transmembrane region" description="Helical" evidence="15">
    <location>
        <begin position="65"/>
        <end position="87"/>
    </location>
</feature>
<evidence type="ECO:0000313" key="19">
    <source>
        <dbReference type="EMBL" id="CAK7921017.1"/>
    </source>
</evidence>
<evidence type="ECO:0000256" key="9">
    <source>
        <dbReference type="ARBA" id="ARBA00023002"/>
    </source>
</evidence>
<sequence length="522" mass="59624">MSDSSPLYARHAGHHHTINVKYGYFILLLSAIHAGIIFTSMYIYVKNWNKTGSVKRVSWLSSSSILPLLATVILWALILTGTSVWAIDWKDNYTVFIKRTGRLCVALIPFDMFLVIRSSGYSSSPTSGQFFNYLAHINLHKWISRLIILFSSIHSIGFIWKWIHEGVLYDKIFILLNSLGVIVWITSLILIIISLKYFRSRYYRYFYLWHNITVWGFVVLIGFHARPGISLYSFLCIMILFLQIYLRFSQQTTLEEVQIVKPNSNSGLYVVRINKLYVPPWSPGSHIRISESNSFKQYLYPSHPYTIASTIDDSTLDLVVRTSKRFQFHQGVKYNLSGPYTSLPDPFFSTAEQVVIICGGSGISFGLPLIKGLTLNSNAKVDLFWCIRTIGDLEILKILQVNENINVYITGVENDIYTEGGDEDTVSEGLLNNSEQTDHSTSFELDSLESEEEQINNANKFNPSTIINRGRPDFNMIFSSLIEGESKNNKWIVACGPRGLVHDARKWSDQNKVPFISEVYEM</sequence>
<feature type="transmembrane region" description="Helical" evidence="15">
    <location>
        <begin position="99"/>
        <end position="121"/>
    </location>
</feature>
<keyword evidence="20" id="KW-1185">Reference proteome</keyword>
<dbReference type="InterPro" id="IPR039261">
    <property type="entry name" value="FNR_nucleotide-bd"/>
</dbReference>
<evidence type="ECO:0000259" key="18">
    <source>
        <dbReference type="Pfam" id="PF08030"/>
    </source>
</evidence>
<keyword evidence="6" id="KW-0521">NADP</keyword>
<dbReference type="SFLD" id="SFLDS00052">
    <property type="entry name" value="Ferric_Reductase_Domain"/>
    <property type="match status" value="1"/>
</dbReference>
<evidence type="ECO:0000256" key="7">
    <source>
        <dbReference type="ARBA" id="ARBA00022982"/>
    </source>
</evidence>
<keyword evidence="3" id="KW-0285">Flavoprotein</keyword>
<dbReference type="EMBL" id="OZ004260">
    <property type="protein sequence ID" value="CAK7921017.1"/>
    <property type="molecule type" value="Genomic_DNA"/>
</dbReference>
<dbReference type="Pfam" id="PF01794">
    <property type="entry name" value="Ferric_reduct"/>
    <property type="match status" value="1"/>
</dbReference>
<dbReference type="PANTHER" id="PTHR11972:SF198">
    <property type="entry name" value="METALLOREDUCTASE AIM14-RELATED"/>
    <property type="match status" value="1"/>
</dbReference>
<evidence type="ECO:0000256" key="11">
    <source>
        <dbReference type="ARBA" id="ARBA00023136"/>
    </source>
</evidence>
<dbReference type="SUPFAM" id="SSF52343">
    <property type="entry name" value="Ferredoxin reductase-like, C-terminal NADP-linked domain"/>
    <property type="match status" value="1"/>
</dbReference>
<evidence type="ECO:0000256" key="15">
    <source>
        <dbReference type="SAM" id="Phobius"/>
    </source>
</evidence>
<dbReference type="InterPro" id="IPR013121">
    <property type="entry name" value="Fe_red_NAD-bd_6"/>
</dbReference>
<evidence type="ECO:0000256" key="12">
    <source>
        <dbReference type="ARBA" id="ARBA00037386"/>
    </source>
</evidence>
<dbReference type="Gene3D" id="3.40.50.80">
    <property type="entry name" value="Nucleotide-binding domain of ferredoxin-NADP reductase (FNR) module"/>
    <property type="match status" value="1"/>
</dbReference>
<dbReference type="Proteomes" id="UP001497600">
    <property type="component" value="Chromosome H"/>
</dbReference>
<keyword evidence="9" id="KW-0560">Oxidoreductase</keyword>
<evidence type="ECO:0000256" key="6">
    <source>
        <dbReference type="ARBA" id="ARBA00022857"/>
    </source>
</evidence>
<evidence type="ECO:0000259" key="16">
    <source>
        <dbReference type="Pfam" id="PF01794"/>
    </source>
</evidence>
<evidence type="ECO:0000256" key="3">
    <source>
        <dbReference type="ARBA" id="ARBA00022630"/>
    </source>
</evidence>
<evidence type="ECO:0000259" key="17">
    <source>
        <dbReference type="Pfam" id="PF08022"/>
    </source>
</evidence>
<keyword evidence="8 15" id="KW-1133">Transmembrane helix</keyword>
<feature type="domain" description="Ferric oxidoreductase" evidence="16">
    <location>
        <begin position="100"/>
        <end position="221"/>
    </location>
</feature>
<dbReference type="SFLD" id="SFLDG01168">
    <property type="entry name" value="Ferric_reductase_subgroup_(FRE"/>
    <property type="match status" value="1"/>
</dbReference>
<feature type="transmembrane region" description="Helical" evidence="15">
    <location>
        <begin position="205"/>
        <end position="223"/>
    </location>
</feature>
<feature type="transmembrane region" description="Helical" evidence="15">
    <location>
        <begin position="22"/>
        <end position="45"/>
    </location>
</feature>
<reference evidence="19 20" key="1">
    <citation type="submission" date="2024-01" db="EMBL/GenBank/DDBJ databases">
        <authorList>
            <consortium name="Genoscope - CEA"/>
            <person name="William W."/>
        </authorList>
    </citation>
    <scope>NUCLEOTIDE SEQUENCE [LARGE SCALE GENOMIC DNA]</scope>
    <source>
        <strain evidence="19 20">29B2s-10</strain>
    </source>
</reference>
<evidence type="ECO:0000256" key="4">
    <source>
        <dbReference type="ARBA" id="ARBA00022692"/>
    </source>
</evidence>
<dbReference type="Pfam" id="PF08030">
    <property type="entry name" value="NAD_binding_6"/>
    <property type="match status" value="1"/>
</dbReference>
<evidence type="ECO:0000256" key="10">
    <source>
        <dbReference type="ARBA" id="ARBA00023065"/>
    </source>
</evidence>
<feature type="domain" description="FAD-binding 8" evidence="17">
    <location>
        <begin position="271"/>
        <end position="326"/>
    </location>
</feature>
<name>A0ABP0EK54_9ASCO</name>
<feature type="transmembrane region" description="Helical" evidence="15">
    <location>
        <begin position="142"/>
        <end position="160"/>
    </location>
</feature>
<comment type="similarity">
    <text evidence="13">Belongs to the ferric reductase (FRE) family. AIM14 subfamily.</text>
</comment>
<keyword evidence="10" id="KW-0406">Ion transport</keyword>
<feature type="transmembrane region" description="Helical" evidence="15">
    <location>
        <begin position="172"/>
        <end position="193"/>
    </location>
</feature>
<dbReference type="Pfam" id="PF08022">
    <property type="entry name" value="FAD_binding_8"/>
    <property type="match status" value="1"/>
</dbReference>
<dbReference type="SFLD" id="SFLDF00463">
    <property type="entry name" value="AIM14"/>
    <property type="match status" value="1"/>
</dbReference>
<dbReference type="InterPro" id="IPR050369">
    <property type="entry name" value="RBOH/FRE"/>
</dbReference>
<feature type="domain" description="Ferric reductase NAD binding" evidence="18">
    <location>
        <begin position="352"/>
        <end position="506"/>
    </location>
</feature>
<accession>A0ABP0EK54</accession>
<evidence type="ECO:0000256" key="2">
    <source>
        <dbReference type="ARBA" id="ARBA00022448"/>
    </source>
</evidence>
<dbReference type="CDD" id="cd06186">
    <property type="entry name" value="NOX_Duox_like_FAD_NADP"/>
    <property type="match status" value="1"/>
</dbReference>
<comment type="subcellular location">
    <subcellularLocation>
        <location evidence="1">Membrane</location>
        <topology evidence="1">Multi-pass membrane protein</topology>
    </subcellularLocation>
</comment>
<comment type="function">
    <text evidence="12">Probable cell surface metalloreductase. May be involved in iron or copper homeostasis.</text>
</comment>
<keyword evidence="2" id="KW-0813">Transport</keyword>
<dbReference type="PANTHER" id="PTHR11972">
    <property type="entry name" value="NADPH OXIDASE"/>
    <property type="match status" value="1"/>
</dbReference>
<evidence type="ECO:0000256" key="13">
    <source>
        <dbReference type="ARBA" id="ARBA00038065"/>
    </source>
</evidence>
<feature type="transmembrane region" description="Helical" evidence="15">
    <location>
        <begin position="229"/>
        <end position="246"/>
    </location>
</feature>